<protein>
    <submittedName>
        <fullName evidence="11">Uncharacterized protein</fullName>
    </submittedName>
</protein>
<proteinExistence type="inferred from homology"/>
<keyword evidence="4" id="KW-0735">Signal-anchor</keyword>
<evidence type="ECO:0000256" key="5">
    <source>
        <dbReference type="ARBA" id="ARBA00022989"/>
    </source>
</evidence>
<keyword evidence="5" id="KW-1133">Transmembrane helix</keyword>
<keyword evidence="12" id="KW-1185">Reference proteome</keyword>
<feature type="region of interest" description="Disordered" evidence="7">
    <location>
        <begin position="270"/>
        <end position="290"/>
    </location>
</feature>
<dbReference type="PROSITE" id="PS51257">
    <property type="entry name" value="PROKAR_LIPOPROTEIN"/>
    <property type="match status" value="1"/>
</dbReference>
<feature type="compositionally biased region" description="Polar residues" evidence="7">
    <location>
        <begin position="271"/>
        <end position="290"/>
    </location>
</feature>
<dbReference type="PANTHER" id="PTHR32285">
    <property type="entry name" value="PROTEIN TRICHOME BIREFRINGENCE-LIKE 9-RELATED"/>
    <property type="match status" value="1"/>
</dbReference>
<dbReference type="InterPro" id="IPR025846">
    <property type="entry name" value="TBL_N"/>
</dbReference>
<dbReference type="OrthoDB" id="630188at2759"/>
<keyword evidence="3" id="KW-0812">Transmembrane</keyword>
<evidence type="ECO:0000256" key="4">
    <source>
        <dbReference type="ARBA" id="ARBA00022968"/>
    </source>
</evidence>
<evidence type="ECO:0000256" key="1">
    <source>
        <dbReference type="ARBA" id="ARBA00004167"/>
    </source>
</evidence>
<name>A0A5N6RQF2_9ROSI</name>
<organism evidence="11 12">
    <name type="scientific">Carpinus fangiana</name>
    <dbReference type="NCBI Taxonomy" id="176857"/>
    <lineage>
        <taxon>Eukaryota</taxon>
        <taxon>Viridiplantae</taxon>
        <taxon>Streptophyta</taxon>
        <taxon>Embryophyta</taxon>
        <taxon>Tracheophyta</taxon>
        <taxon>Spermatophyta</taxon>
        <taxon>Magnoliopsida</taxon>
        <taxon>eudicotyledons</taxon>
        <taxon>Gunneridae</taxon>
        <taxon>Pentapetalae</taxon>
        <taxon>rosids</taxon>
        <taxon>fabids</taxon>
        <taxon>Fagales</taxon>
        <taxon>Betulaceae</taxon>
        <taxon>Carpinus</taxon>
    </lineage>
</organism>
<feature type="signal peptide" evidence="8">
    <location>
        <begin position="1"/>
        <end position="28"/>
    </location>
</feature>
<sequence length="369" mass="41877">MGQKLQSFCSFALAVLLIISCLHDQSNAEAGEFRNLGSDAGCDFYEGSWIYDPSYPLYNSAACPFIEKVFDCRKNGRPDDVYLKFRWKPRGCALPRFNGQDLLRRLKGKKILFVGDSLSLNQWQSLTCMLHVSAPKTNFTLNRKGGLSTFTFQEYGISVMYSRNAFLVDLVQEKIGTVLKLDSIGNGREWKGYDMLIFNTWHWWLHKGHKQPWDYVEDGGMIRKDMNRLVAFMKALTTWTKWVNNNVDPKITKVFFQGISPTHYTGEDWNESNSATCSGETHPLSGSTYPRGSPAARDVLKHVLRKVSGVVTLLDVTTLSQMRKDGHPSIYGFEGKRGNDCSHWCLPGVPDTWNQLLYAILVRQGGSRN</sequence>
<dbReference type="InterPro" id="IPR026057">
    <property type="entry name" value="TBL_C"/>
</dbReference>
<feature type="chain" id="PRO_5024389827" evidence="8">
    <location>
        <begin position="29"/>
        <end position="369"/>
    </location>
</feature>
<dbReference type="Pfam" id="PF14416">
    <property type="entry name" value="PMR5N"/>
    <property type="match status" value="1"/>
</dbReference>
<evidence type="ECO:0000256" key="7">
    <source>
        <dbReference type="SAM" id="MobiDB-lite"/>
    </source>
</evidence>
<keyword evidence="6" id="KW-0472">Membrane</keyword>
<evidence type="ECO:0000313" key="11">
    <source>
        <dbReference type="EMBL" id="KAE8124676.1"/>
    </source>
</evidence>
<evidence type="ECO:0000256" key="8">
    <source>
        <dbReference type="SAM" id="SignalP"/>
    </source>
</evidence>
<comment type="subcellular location">
    <subcellularLocation>
        <location evidence="1">Membrane</location>
        <topology evidence="1">Single-pass membrane protein</topology>
    </subcellularLocation>
</comment>
<feature type="domain" description="Trichome birefringence-like N-terminal" evidence="10">
    <location>
        <begin position="41"/>
        <end position="92"/>
    </location>
</feature>
<dbReference type="GO" id="GO:0016413">
    <property type="term" value="F:O-acetyltransferase activity"/>
    <property type="evidence" value="ECO:0007669"/>
    <property type="project" value="InterPro"/>
</dbReference>
<dbReference type="PANTHER" id="PTHR32285:SF206">
    <property type="entry name" value="PROTEIN TRICHOME BIREFRINGENCE-LIKE 37"/>
    <property type="match status" value="1"/>
</dbReference>
<keyword evidence="8" id="KW-0732">Signal</keyword>
<accession>A0A5N6RQF2</accession>
<feature type="domain" description="Trichome birefringence-like C-terminal" evidence="9">
    <location>
        <begin position="94"/>
        <end position="359"/>
    </location>
</feature>
<evidence type="ECO:0000259" key="9">
    <source>
        <dbReference type="Pfam" id="PF13839"/>
    </source>
</evidence>
<dbReference type="GO" id="GO:0005794">
    <property type="term" value="C:Golgi apparatus"/>
    <property type="evidence" value="ECO:0007669"/>
    <property type="project" value="TreeGrafter"/>
</dbReference>
<evidence type="ECO:0000256" key="3">
    <source>
        <dbReference type="ARBA" id="ARBA00022692"/>
    </source>
</evidence>
<dbReference type="EMBL" id="CM017328">
    <property type="protein sequence ID" value="KAE8124676.1"/>
    <property type="molecule type" value="Genomic_DNA"/>
</dbReference>
<evidence type="ECO:0000256" key="2">
    <source>
        <dbReference type="ARBA" id="ARBA00007727"/>
    </source>
</evidence>
<reference evidence="11 12" key="1">
    <citation type="submission" date="2019-06" db="EMBL/GenBank/DDBJ databases">
        <title>A chromosomal-level reference genome of Carpinus fangiana (Coryloideae, Betulaceae).</title>
        <authorList>
            <person name="Yang X."/>
            <person name="Wang Z."/>
            <person name="Zhang L."/>
            <person name="Hao G."/>
            <person name="Liu J."/>
            <person name="Yang Y."/>
        </authorList>
    </citation>
    <scope>NUCLEOTIDE SEQUENCE [LARGE SCALE GENOMIC DNA]</scope>
    <source>
        <strain evidence="11">Cfa_2016G</strain>
        <tissue evidence="11">Leaf</tissue>
    </source>
</reference>
<evidence type="ECO:0000256" key="6">
    <source>
        <dbReference type="ARBA" id="ARBA00023136"/>
    </source>
</evidence>
<evidence type="ECO:0000259" key="10">
    <source>
        <dbReference type="Pfam" id="PF14416"/>
    </source>
</evidence>
<comment type="similarity">
    <text evidence="2">Belongs to the PC-esterase family. TBL subfamily.</text>
</comment>
<dbReference type="InterPro" id="IPR029962">
    <property type="entry name" value="TBL"/>
</dbReference>
<dbReference type="Proteomes" id="UP000327013">
    <property type="component" value="Chromosome 8"/>
</dbReference>
<dbReference type="AlphaFoldDB" id="A0A5N6RQF2"/>
<evidence type="ECO:0000313" key="12">
    <source>
        <dbReference type="Proteomes" id="UP000327013"/>
    </source>
</evidence>
<dbReference type="Pfam" id="PF13839">
    <property type="entry name" value="PC-Esterase"/>
    <property type="match status" value="1"/>
</dbReference>
<dbReference type="GO" id="GO:0016020">
    <property type="term" value="C:membrane"/>
    <property type="evidence" value="ECO:0007669"/>
    <property type="project" value="UniProtKB-SubCell"/>
</dbReference>
<gene>
    <name evidence="11" type="ORF">FH972_019541</name>
</gene>